<gene>
    <name evidence="1" type="ORF">CIPAW_10G125200</name>
    <name evidence="2" type="ORF">CIPAW_10G125300</name>
</gene>
<dbReference type="EMBL" id="CM031818">
    <property type="protein sequence ID" value="KAG6639775.1"/>
    <property type="molecule type" value="Genomic_DNA"/>
</dbReference>
<dbReference type="EMBL" id="CM031818">
    <property type="protein sequence ID" value="KAG6639774.1"/>
    <property type="molecule type" value="Genomic_DNA"/>
</dbReference>
<sequence>MSPEAKRADAEEQEVVVLLVAAAAALLSTKRKANSSQLVSLQLQGNNSVLPPRNQPPLSPTTPCRPSELLLVEEGTYSNLSWSHPSRSVLQSKLLPPLAILSSRFYIHSLSLAFLFCFLP</sequence>
<accession>A0A8T1PDJ0</accession>
<dbReference type="Proteomes" id="UP000811609">
    <property type="component" value="Chromosome 10"/>
</dbReference>
<name>A0A8T1PDJ0_CARIL</name>
<organism evidence="1 3">
    <name type="scientific">Carya illinoinensis</name>
    <name type="common">Pecan</name>
    <dbReference type="NCBI Taxonomy" id="32201"/>
    <lineage>
        <taxon>Eukaryota</taxon>
        <taxon>Viridiplantae</taxon>
        <taxon>Streptophyta</taxon>
        <taxon>Embryophyta</taxon>
        <taxon>Tracheophyta</taxon>
        <taxon>Spermatophyta</taxon>
        <taxon>Magnoliopsida</taxon>
        <taxon>eudicotyledons</taxon>
        <taxon>Gunneridae</taxon>
        <taxon>Pentapetalae</taxon>
        <taxon>rosids</taxon>
        <taxon>fabids</taxon>
        <taxon>Fagales</taxon>
        <taxon>Juglandaceae</taxon>
        <taxon>Carya</taxon>
    </lineage>
</organism>
<protein>
    <submittedName>
        <fullName evidence="1">Uncharacterized protein</fullName>
    </submittedName>
</protein>
<dbReference type="AlphaFoldDB" id="A0A8T1PDJ0"/>
<reference evidence="1" key="1">
    <citation type="submission" date="2020-12" db="EMBL/GenBank/DDBJ databases">
        <title>WGS assembly of Carya illinoinensis cv. Pawnee.</title>
        <authorList>
            <person name="Platts A."/>
            <person name="Shu S."/>
            <person name="Wright S."/>
            <person name="Barry K."/>
            <person name="Edger P."/>
            <person name="Pires J.C."/>
            <person name="Schmutz J."/>
        </authorList>
    </citation>
    <scope>NUCLEOTIDE SEQUENCE</scope>
    <source>
        <tissue evidence="1">Leaf</tissue>
    </source>
</reference>
<evidence type="ECO:0000313" key="1">
    <source>
        <dbReference type="EMBL" id="KAG6639774.1"/>
    </source>
</evidence>
<comment type="caution">
    <text evidence="1">The sequence shown here is derived from an EMBL/GenBank/DDBJ whole genome shotgun (WGS) entry which is preliminary data.</text>
</comment>
<proteinExistence type="predicted"/>
<keyword evidence="3" id="KW-1185">Reference proteome</keyword>
<evidence type="ECO:0000313" key="3">
    <source>
        <dbReference type="Proteomes" id="UP000811609"/>
    </source>
</evidence>
<evidence type="ECO:0000313" key="2">
    <source>
        <dbReference type="EMBL" id="KAG6639775.1"/>
    </source>
</evidence>